<dbReference type="EMBL" id="CP089977">
    <property type="protein sequence ID" value="UXZ05385.1"/>
    <property type="molecule type" value="Genomic_DNA"/>
</dbReference>
<proteinExistence type="predicted"/>
<accession>A0ABY6F5M0</accession>
<dbReference type="RefSeq" id="WP_263076882.1">
    <property type="nucleotide sequence ID" value="NZ_CP089977.1"/>
</dbReference>
<name>A0ABY6F5M0_9GAMM</name>
<sequence length="185" mass="20905">MDKVIGIYSGKNLATFEEEGGIGYWIVQSGRVKNAKYVLVMRNHRESWSAKDDGFQHGQAYMLGKIAGCSSDTPYKGRKIILISEYVLLPQDNSTENVWKKLTNGQRYPVSYLNADEVLQKMGLDVNSPDLDWQPFMSKQSMTNHASKMEVDDKRDLVEIIAEAKEMIAYAADVDISAVEIKINF</sequence>
<dbReference type="Proteomes" id="UP001063782">
    <property type="component" value="Chromosome"/>
</dbReference>
<gene>
    <name evidence="1" type="ORF">LU297_02750</name>
</gene>
<evidence type="ECO:0000313" key="2">
    <source>
        <dbReference type="Proteomes" id="UP001063782"/>
    </source>
</evidence>
<keyword evidence="2" id="KW-1185">Reference proteome</keyword>
<reference evidence="1" key="1">
    <citation type="submission" date="2021-12" db="EMBL/GenBank/DDBJ databases">
        <title>taxonomy of Moraxella sp. ZY201224.</title>
        <authorList>
            <person name="Li F."/>
        </authorList>
    </citation>
    <scope>NUCLEOTIDE SEQUENCE</scope>
    <source>
        <strain evidence="1">ZY201224</strain>
    </source>
</reference>
<organism evidence="1 2">
    <name type="scientific">Moraxella nasicaprae</name>
    <dbReference type="NCBI Taxonomy" id="2904122"/>
    <lineage>
        <taxon>Bacteria</taxon>
        <taxon>Pseudomonadati</taxon>
        <taxon>Pseudomonadota</taxon>
        <taxon>Gammaproteobacteria</taxon>
        <taxon>Moraxellales</taxon>
        <taxon>Moraxellaceae</taxon>
        <taxon>Moraxella</taxon>
    </lineage>
</organism>
<evidence type="ECO:0000313" key="1">
    <source>
        <dbReference type="EMBL" id="UXZ05385.1"/>
    </source>
</evidence>
<protein>
    <submittedName>
        <fullName evidence="1">Uncharacterized protein</fullName>
    </submittedName>
</protein>